<feature type="transmembrane region" description="Helical" evidence="1">
    <location>
        <begin position="37"/>
        <end position="59"/>
    </location>
</feature>
<dbReference type="OrthoDB" id="3543412at2"/>
<keyword evidence="1" id="KW-1133">Transmembrane helix</keyword>
<keyword evidence="1" id="KW-0472">Membrane</keyword>
<dbReference type="PANTHER" id="PTHR38441">
    <property type="entry name" value="INTEGRAL MEMBRANE PROTEIN-RELATED"/>
    <property type="match status" value="1"/>
</dbReference>
<dbReference type="Proteomes" id="UP000315677">
    <property type="component" value="Unassembled WGS sequence"/>
</dbReference>
<dbReference type="InterPro" id="IPR007436">
    <property type="entry name" value="DUF485"/>
</dbReference>
<dbReference type="EMBL" id="VFPA01000002">
    <property type="protein sequence ID" value="TQM11269.1"/>
    <property type="molecule type" value="Genomic_DNA"/>
</dbReference>
<name>A0A543DPM6_9PSEU</name>
<protein>
    <submittedName>
        <fullName evidence="2">Uncharacterized membrane protein (DUF485 family)</fullName>
    </submittedName>
</protein>
<keyword evidence="1" id="KW-0812">Transmembrane</keyword>
<evidence type="ECO:0000256" key="1">
    <source>
        <dbReference type="SAM" id="Phobius"/>
    </source>
</evidence>
<sequence>MTSHQEDPPMAAEPVIDWLAVSRSKPFAELVARRGRFVRTAAVVLLAWFAAFLAVVGAAPDLAGSVVGAGMTVGFLLGLSQFVLAWALTWRYLRLSTSVFAGLEERARAAAGLPAGAEAAAS</sequence>
<accession>A0A543DPM6</accession>
<feature type="transmembrane region" description="Helical" evidence="1">
    <location>
        <begin position="65"/>
        <end position="88"/>
    </location>
</feature>
<organism evidence="2 3">
    <name type="scientific">Pseudonocardia kunmingensis</name>
    <dbReference type="NCBI Taxonomy" id="630975"/>
    <lineage>
        <taxon>Bacteria</taxon>
        <taxon>Bacillati</taxon>
        <taxon>Actinomycetota</taxon>
        <taxon>Actinomycetes</taxon>
        <taxon>Pseudonocardiales</taxon>
        <taxon>Pseudonocardiaceae</taxon>
        <taxon>Pseudonocardia</taxon>
    </lineage>
</organism>
<reference evidence="2 3" key="1">
    <citation type="submission" date="2019-06" db="EMBL/GenBank/DDBJ databases">
        <title>Sequencing the genomes of 1000 actinobacteria strains.</title>
        <authorList>
            <person name="Klenk H.-P."/>
        </authorList>
    </citation>
    <scope>NUCLEOTIDE SEQUENCE [LARGE SCALE GENOMIC DNA]</scope>
    <source>
        <strain evidence="2 3">DSM 45301</strain>
    </source>
</reference>
<dbReference type="Pfam" id="PF04341">
    <property type="entry name" value="DUF485"/>
    <property type="match status" value="1"/>
</dbReference>
<gene>
    <name evidence="2" type="ORF">FB558_3827</name>
</gene>
<dbReference type="PANTHER" id="PTHR38441:SF1">
    <property type="entry name" value="MEMBRANE PROTEIN"/>
    <property type="match status" value="1"/>
</dbReference>
<evidence type="ECO:0000313" key="2">
    <source>
        <dbReference type="EMBL" id="TQM11269.1"/>
    </source>
</evidence>
<dbReference type="AlphaFoldDB" id="A0A543DPM6"/>
<proteinExistence type="predicted"/>
<comment type="caution">
    <text evidence="2">The sequence shown here is derived from an EMBL/GenBank/DDBJ whole genome shotgun (WGS) entry which is preliminary data.</text>
</comment>
<evidence type="ECO:0000313" key="3">
    <source>
        <dbReference type="Proteomes" id="UP000315677"/>
    </source>
</evidence>
<keyword evidence="3" id="KW-1185">Reference proteome</keyword>